<protein>
    <recommendedName>
        <fullName evidence="8">POTRA domain-containing protein</fullName>
    </recommendedName>
</protein>
<organism evidence="9 10">
    <name type="scientific">Thermohalobacter berrensis</name>
    <dbReference type="NCBI Taxonomy" id="99594"/>
    <lineage>
        <taxon>Bacteria</taxon>
        <taxon>Bacillati</taxon>
        <taxon>Bacillota</taxon>
        <taxon>Tissierellia</taxon>
        <taxon>Tissierellales</taxon>
        <taxon>Thermohalobacteraceae</taxon>
        <taxon>Thermohalobacter</taxon>
    </lineage>
</organism>
<keyword evidence="4" id="KW-0812">Transmembrane</keyword>
<dbReference type="InterPro" id="IPR013685">
    <property type="entry name" value="POTRA_FtsQ_type"/>
</dbReference>
<dbReference type="PANTHER" id="PTHR37820">
    <property type="entry name" value="CELL DIVISION PROTEIN DIVIB"/>
    <property type="match status" value="1"/>
</dbReference>
<keyword evidence="6" id="KW-0472">Membrane</keyword>
<proteinExistence type="predicted"/>
<keyword evidence="7" id="KW-0131">Cell cycle</keyword>
<feature type="domain" description="POTRA" evidence="8">
    <location>
        <begin position="40"/>
        <end position="108"/>
    </location>
</feature>
<keyword evidence="5" id="KW-1133">Transmembrane helix</keyword>
<comment type="subcellular location">
    <subcellularLocation>
        <location evidence="1">Membrane</location>
    </subcellularLocation>
</comment>
<evidence type="ECO:0000256" key="1">
    <source>
        <dbReference type="ARBA" id="ARBA00004370"/>
    </source>
</evidence>
<evidence type="ECO:0000313" key="10">
    <source>
        <dbReference type="Proteomes" id="UP000284177"/>
    </source>
</evidence>
<evidence type="ECO:0000313" key="9">
    <source>
        <dbReference type="EMBL" id="RKD34301.1"/>
    </source>
</evidence>
<dbReference type="InterPro" id="IPR005548">
    <property type="entry name" value="Cell_div_FtsQ/DivIB_C"/>
</dbReference>
<keyword evidence="10" id="KW-1185">Reference proteome</keyword>
<dbReference type="Gene3D" id="3.10.20.310">
    <property type="entry name" value="membrane protein fhac"/>
    <property type="match status" value="1"/>
</dbReference>
<dbReference type="Proteomes" id="UP000284177">
    <property type="component" value="Unassembled WGS sequence"/>
</dbReference>
<evidence type="ECO:0000256" key="5">
    <source>
        <dbReference type="ARBA" id="ARBA00022989"/>
    </source>
</evidence>
<gene>
    <name evidence="9" type="ORF">BET03_00265</name>
</gene>
<sequence length="261" mass="30373">MKRRNSIDKKIKRKKIGLIFTLLLLFVTTFLILLTKTSFFNVSEIKIIGNEQLTEDKIIMASGLTIEENIFKIDTEKMEKNLISHPYIKKTKVKRIFPNKLSIYIEERKEIAAISYIGSYIYLDNEGIVLNILSDKKDNLIVVDGLKIKNMSIGKKIMLEDNQDIDKLLNFLKDCKKNDLIKEISRINIDNKFNIKLTMNSGLNVAFGNLYNVKYKVSFLIKILEDLNKKAEKKNIILKDSTLYFTKGDDPIFKPHKNWED</sequence>
<dbReference type="OrthoDB" id="1953902at2"/>
<evidence type="ECO:0000256" key="3">
    <source>
        <dbReference type="ARBA" id="ARBA00022618"/>
    </source>
</evidence>
<dbReference type="GO" id="GO:0005886">
    <property type="term" value="C:plasma membrane"/>
    <property type="evidence" value="ECO:0007669"/>
    <property type="project" value="TreeGrafter"/>
</dbReference>
<evidence type="ECO:0000259" key="8">
    <source>
        <dbReference type="PROSITE" id="PS51779"/>
    </source>
</evidence>
<keyword evidence="2" id="KW-1003">Cell membrane</keyword>
<accession>A0A419T9Z5</accession>
<dbReference type="RefSeq" id="WP_120166049.1">
    <property type="nucleotide sequence ID" value="NZ_MCIB01000001.1"/>
</dbReference>
<comment type="caution">
    <text evidence="9">The sequence shown here is derived from an EMBL/GenBank/DDBJ whole genome shotgun (WGS) entry which is preliminary data.</text>
</comment>
<evidence type="ECO:0000256" key="2">
    <source>
        <dbReference type="ARBA" id="ARBA00022475"/>
    </source>
</evidence>
<dbReference type="InterPro" id="IPR050487">
    <property type="entry name" value="FtsQ_DivIB"/>
</dbReference>
<evidence type="ECO:0000256" key="7">
    <source>
        <dbReference type="ARBA" id="ARBA00023306"/>
    </source>
</evidence>
<keyword evidence="3" id="KW-0132">Cell division</keyword>
<dbReference type="AlphaFoldDB" id="A0A419T9Z5"/>
<dbReference type="Pfam" id="PF03799">
    <property type="entry name" value="FtsQ_DivIB_C"/>
    <property type="match status" value="1"/>
</dbReference>
<reference evidence="9 10" key="1">
    <citation type="submission" date="2016-08" db="EMBL/GenBank/DDBJ databases">
        <title>Novel Firmicutes and Novel Genomes.</title>
        <authorList>
            <person name="Poppleton D.I."/>
            <person name="Gribaldo S."/>
        </authorList>
    </citation>
    <scope>NUCLEOTIDE SEQUENCE [LARGE SCALE GENOMIC DNA]</scope>
    <source>
        <strain evidence="9 10">CTT3</strain>
    </source>
</reference>
<dbReference type="PANTHER" id="PTHR37820:SF1">
    <property type="entry name" value="CELL DIVISION PROTEIN FTSQ"/>
    <property type="match status" value="1"/>
</dbReference>
<dbReference type="InterPro" id="IPR034746">
    <property type="entry name" value="POTRA"/>
</dbReference>
<dbReference type="Pfam" id="PF08478">
    <property type="entry name" value="POTRA_1"/>
    <property type="match status" value="1"/>
</dbReference>
<evidence type="ECO:0000256" key="4">
    <source>
        <dbReference type="ARBA" id="ARBA00022692"/>
    </source>
</evidence>
<evidence type="ECO:0000256" key="6">
    <source>
        <dbReference type="ARBA" id="ARBA00023136"/>
    </source>
</evidence>
<name>A0A419T9Z5_9FIRM</name>
<dbReference type="GO" id="GO:0051301">
    <property type="term" value="P:cell division"/>
    <property type="evidence" value="ECO:0007669"/>
    <property type="project" value="UniProtKB-KW"/>
</dbReference>
<dbReference type="PROSITE" id="PS51779">
    <property type="entry name" value="POTRA"/>
    <property type="match status" value="1"/>
</dbReference>
<dbReference type="EMBL" id="MCIB01000001">
    <property type="protein sequence ID" value="RKD34301.1"/>
    <property type="molecule type" value="Genomic_DNA"/>
</dbReference>